<feature type="non-terminal residue" evidence="2">
    <location>
        <position position="67"/>
    </location>
</feature>
<evidence type="ECO:0000313" key="3">
    <source>
        <dbReference type="Proteomes" id="UP000681967"/>
    </source>
</evidence>
<feature type="signal peptide" evidence="1">
    <location>
        <begin position="1"/>
        <end position="23"/>
    </location>
</feature>
<proteinExistence type="predicted"/>
<reference evidence="2" key="1">
    <citation type="submission" date="2021-02" db="EMBL/GenBank/DDBJ databases">
        <authorList>
            <person name="Nowell W R."/>
        </authorList>
    </citation>
    <scope>NUCLEOTIDE SEQUENCE</scope>
</reference>
<name>A0A8S3GEG2_9BILA</name>
<feature type="chain" id="PRO_5035799635" evidence="1">
    <location>
        <begin position="24"/>
        <end position="67"/>
    </location>
</feature>
<dbReference type="EMBL" id="CAJOBH010261241">
    <property type="protein sequence ID" value="CAF5155632.1"/>
    <property type="molecule type" value="Genomic_DNA"/>
</dbReference>
<evidence type="ECO:0000256" key="1">
    <source>
        <dbReference type="SAM" id="SignalP"/>
    </source>
</evidence>
<protein>
    <submittedName>
        <fullName evidence="2">Uncharacterized protein</fullName>
    </submittedName>
</protein>
<dbReference type="AlphaFoldDB" id="A0A8S3GEG2"/>
<dbReference type="Proteomes" id="UP000681967">
    <property type="component" value="Unassembled WGS sequence"/>
</dbReference>
<comment type="caution">
    <text evidence="2">The sequence shown here is derived from an EMBL/GenBank/DDBJ whole genome shotgun (WGS) entry which is preliminary data.</text>
</comment>
<gene>
    <name evidence="2" type="ORF">BYL167_LOCUS73343</name>
</gene>
<evidence type="ECO:0000313" key="2">
    <source>
        <dbReference type="EMBL" id="CAF5155632.1"/>
    </source>
</evidence>
<sequence>MNVLKSILIRNGLFLLYLERSLTTTNRQVYPDLPVHSTESSEKKLNKLVKAIYPYTAAHRDELDLKE</sequence>
<organism evidence="2 3">
    <name type="scientific">Rotaria magnacalcarata</name>
    <dbReference type="NCBI Taxonomy" id="392030"/>
    <lineage>
        <taxon>Eukaryota</taxon>
        <taxon>Metazoa</taxon>
        <taxon>Spiralia</taxon>
        <taxon>Gnathifera</taxon>
        <taxon>Rotifera</taxon>
        <taxon>Eurotatoria</taxon>
        <taxon>Bdelloidea</taxon>
        <taxon>Philodinida</taxon>
        <taxon>Philodinidae</taxon>
        <taxon>Rotaria</taxon>
    </lineage>
</organism>
<accession>A0A8S3GEG2</accession>
<keyword evidence="1" id="KW-0732">Signal</keyword>